<dbReference type="RefSeq" id="WP_021764359.1">
    <property type="nucleotide sequence ID" value="NZ_KI272471.1"/>
</dbReference>
<evidence type="ECO:0000259" key="1">
    <source>
        <dbReference type="Pfam" id="PF15975"/>
    </source>
</evidence>
<feature type="non-terminal residue" evidence="2">
    <location>
        <position position="1"/>
    </location>
</feature>
<comment type="caution">
    <text evidence="2">The sequence shown here is derived from an EMBL/GenBank/DDBJ whole genome shotgun (WGS) entry which is preliminary data.</text>
</comment>
<sequence>EARAAAIEAEGLAEARATDAKAEALRKFGEAGLASEIIDRLPEITRAVAEPLANIDNLTVISTDGASAVTKTVGQVVSEVPKVVKDLTGLDLGSILGSLAGGALGANALSAAAPGTATRVDRGVTKAATAGE</sequence>
<protein>
    <recommendedName>
        <fullName evidence="1">Flotillin C-terminal domain-containing protein</fullName>
    </recommendedName>
</protein>
<evidence type="ECO:0000313" key="3">
    <source>
        <dbReference type="Proteomes" id="UP000016605"/>
    </source>
</evidence>
<gene>
    <name evidence="2" type="ORF">N136_03719</name>
</gene>
<dbReference type="Pfam" id="PF15975">
    <property type="entry name" value="Flot"/>
    <property type="match status" value="1"/>
</dbReference>
<dbReference type="AlphaFoldDB" id="U2R3Y1"/>
<reference evidence="2 3" key="1">
    <citation type="submission" date="2013-08" db="EMBL/GenBank/DDBJ databases">
        <authorList>
            <person name="Weinstock G."/>
            <person name="Sodergren E."/>
            <person name="Wylie T."/>
            <person name="Fulton L."/>
            <person name="Fulton R."/>
            <person name="Fronick C."/>
            <person name="O'Laughlin M."/>
            <person name="Godfrey J."/>
            <person name="Miner T."/>
            <person name="Herter B."/>
            <person name="Appelbaum E."/>
            <person name="Cordes M."/>
            <person name="Lek S."/>
            <person name="Wollam A."/>
            <person name="Pepin K.H."/>
            <person name="Palsikar V.B."/>
            <person name="Mitreva M."/>
            <person name="Wilson R.K."/>
        </authorList>
    </citation>
    <scope>NUCLEOTIDE SEQUENCE [LARGE SCALE GENOMIC DNA]</scope>
    <source>
        <strain evidence="2 3">ATCC 14665</strain>
    </source>
</reference>
<dbReference type="InterPro" id="IPR031905">
    <property type="entry name" value="Flotillin_C"/>
</dbReference>
<organism evidence="2 3">
    <name type="scientific">Leifsonia aquatica ATCC 14665</name>
    <dbReference type="NCBI Taxonomy" id="1358026"/>
    <lineage>
        <taxon>Bacteria</taxon>
        <taxon>Bacillati</taxon>
        <taxon>Actinomycetota</taxon>
        <taxon>Actinomycetes</taxon>
        <taxon>Micrococcales</taxon>
        <taxon>Microbacteriaceae</taxon>
        <taxon>Leifsonia</taxon>
    </lineage>
</organism>
<proteinExistence type="predicted"/>
<feature type="domain" description="Flotillin C-terminal" evidence="1">
    <location>
        <begin position="2"/>
        <end position="74"/>
    </location>
</feature>
<name>U2R3Y1_LEIAQ</name>
<dbReference type="EMBL" id="AWVQ01000569">
    <property type="protein sequence ID" value="ERK69945.1"/>
    <property type="molecule type" value="Genomic_DNA"/>
</dbReference>
<dbReference type="PATRIC" id="fig|1358026.3.peg.3095"/>
<evidence type="ECO:0000313" key="2">
    <source>
        <dbReference type="EMBL" id="ERK69945.1"/>
    </source>
</evidence>
<accession>U2R3Y1</accession>
<dbReference type="HOGENOM" id="CLU_1921508_0_0_11"/>
<dbReference type="Proteomes" id="UP000016605">
    <property type="component" value="Unassembled WGS sequence"/>
</dbReference>